<organism evidence="3 4">
    <name type="scientific">Cereibacter sphaeroides</name>
    <name type="common">Rhodobacter sphaeroides</name>
    <dbReference type="NCBI Taxonomy" id="1063"/>
    <lineage>
        <taxon>Bacteria</taxon>
        <taxon>Pseudomonadati</taxon>
        <taxon>Pseudomonadota</taxon>
        <taxon>Alphaproteobacteria</taxon>
        <taxon>Rhodobacterales</taxon>
        <taxon>Paracoccaceae</taxon>
        <taxon>Cereibacter</taxon>
    </lineage>
</organism>
<evidence type="ECO:0000259" key="2">
    <source>
        <dbReference type="Pfam" id="PF00892"/>
    </source>
</evidence>
<protein>
    <submittedName>
        <fullName evidence="3">DMT family transporter</fullName>
    </submittedName>
</protein>
<dbReference type="InterPro" id="IPR000620">
    <property type="entry name" value="EamA_dom"/>
</dbReference>
<feature type="transmembrane region" description="Helical" evidence="1">
    <location>
        <begin position="97"/>
        <end position="115"/>
    </location>
</feature>
<dbReference type="PANTHER" id="PTHR22911">
    <property type="entry name" value="ACYL-MALONYL CONDENSING ENZYME-RELATED"/>
    <property type="match status" value="1"/>
</dbReference>
<dbReference type="EMBL" id="QWGP01000002">
    <property type="protein sequence ID" value="RHZ98084.1"/>
    <property type="molecule type" value="Genomic_DNA"/>
</dbReference>
<name>A0AAX1UR39_CERSP</name>
<proteinExistence type="predicted"/>
<sequence length="294" mass="31198">MENLRGIVMMVVSMAGFAMEDMFVKLAAANMPTGQILMLLGLFAAPLFWALARREGKAVLSREALAGPILWRNGGEMVGTAGFVTALTLGQLSSVSAILQAAPLVVTFGAALFLGERVGWRRWSAIAVGFVGVIVVIRPGLDGFDTASLWAVLGVAGLAIRDLATRRVAPSTSTMQVGAWAFLTVAVLGAMMLAVGGGATWPTPGQAALLLGAVSFSFVGYWTLILATRVGDVSAIVPFRYSRLVFAMLIGFLVFHERPDGWMLAGAALIIGSGLYSFMREQRLRRLSMRAAAE</sequence>
<dbReference type="GO" id="GO:0016020">
    <property type="term" value="C:membrane"/>
    <property type="evidence" value="ECO:0007669"/>
    <property type="project" value="InterPro"/>
</dbReference>
<feature type="domain" description="EamA" evidence="2">
    <location>
        <begin position="147"/>
        <end position="273"/>
    </location>
</feature>
<keyword evidence="1" id="KW-0472">Membrane</keyword>
<dbReference type="Proteomes" id="UP000266305">
    <property type="component" value="Unassembled WGS sequence"/>
</dbReference>
<feature type="transmembrane region" description="Helical" evidence="1">
    <location>
        <begin position="122"/>
        <end position="141"/>
    </location>
</feature>
<feature type="transmembrane region" description="Helical" evidence="1">
    <location>
        <begin position="147"/>
        <end position="165"/>
    </location>
</feature>
<dbReference type="GeneID" id="67446254"/>
<dbReference type="Pfam" id="PF00892">
    <property type="entry name" value="EamA"/>
    <property type="match status" value="2"/>
</dbReference>
<dbReference type="RefSeq" id="WP_011337530.1">
    <property type="nucleotide sequence ID" value="NZ_BJXO01000003.1"/>
</dbReference>
<dbReference type="Gene3D" id="1.10.3730.20">
    <property type="match status" value="1"/>
</dbReference>
<dbReference type="SUPFAM" id="SSF103481">
    <property type="entry name" value="Multidrug resistance efflux transporter EmrE"/>
    <property type="match status" value="2"/>
</dbReference>
<feature type="transmembrane region" description="Helical" evidence="1">
    <location>
        <begin position="36"/>
        <end position="52"/>
    </location>
</feature>
<feature type="transmembrane region" description="Helical" evidence="1">
    <location>
        <begin position="239"/>
        <end position="256"/>
    </location>
</feature>
<dbReference type="PANTHER" id="PTHR22911:SF135">
    <property type="entry name" value="BLR4310 PROTEIN"/>
    <property type="match status" value="1"/>
</dbReference>
<keyword evidence="1" id="KW-1133">Transmembrane helix</keyword>
<feature type="domain" description="EamA" evidence="2">
    <location>
        <begin position="5"/>
        <end position="137"/>
    </location>
</feature>
<feature type="transmembrane region" description="Helical" evidence="1">
    <location>
        <begin position="177"/>
        <end position="201"/>
    </location>
</feature>
<gene>
    <name evidence="3" type="ORF">D1114_02400</name>
</gene>
<feature type="transmembrane region" description="Helical" evidence="1">
    <location>
        <begin position="6"/>
        <end position="24"/>
    </location>
</feature>
<reference evidence="3 4" key="1">
    <citation type="submission" date="2018-08" db="EMBL/GenBank/DDBJ databases">
        <title>Draft genome sequence of Rhodobacter sphaeroides FY.</title>
        <authorList>
            <person name="Rayyan A."/>
            <person name="Meyer T.E."/>
            <person name="Kyndt J.A."/>
        </authorList>
    </citation>
    <scope>NUCLEOTIDE SEQUENCE [LARGE SCALE GENOMIC DNA]</scope>
    <source>
        <strain evidence="3 4">FY</strain>
    </source>
</reference>
<dbReference type="AlphaFoldDB" id="A0AAX1UR39"/>
<feature type="transmembrane region" description="Helical" evidence="1">
    <location>
        <begin position="262"/>
        <end position="279"/>
    </location>
</feature>
<evidence type="ECO:0000256" key="1">
    <source>
        <dbReference type="SAM" id="Phobius"/>
    </source>
</evidence>
<comment type="caution">
    <text evidence="3">The sequence shown here is derived from an EMBL/GenBank/DDBJ whole genome shotgun (WGS) entry which is preliminary data.</text>
</comment>
<feature type="transmembrane region" description="Helical" evidence="1">
    <location>
        <begin position="207"/>
        <end position="227"/>
    </location>
</feature>
<evidence type="ECO:0000313" key="3">
    <source>
        <dbReference type="EMBL" id="RHZ98084.1"/>
    </source>
</evidence>
<evidence type="ECO:0000313" key="4">
    <source>
        <dbReference type="Proteomes" id="UP000266305"/>
    </source>
</evidence>
<keyword evidence="1" id="KW-0812">Transmembrane</keyword>
<dbReference type="InterPro" id="IPR037185">
    <property type="entry name" value="EmrE-like"/>
</dbReference>
<accession>A0AAX1UR39</accession>